<name>A0A1D9FWW1_MOOP1</name>
<reference evidence="2" key="1">
    <citation type="submission" date="2016-10" db="EMBL/GenBank/DDBJ databases">
        <title>Comparative genomics uncovers the prolific and rare metabolic potential of the cyanobacterial genus Moorea.</title>
        <authorList>
            <person name="Leao T."/>
            <person name="Castelao G."/>
            <person name="Korobeynikov A."/>
            <person name="Monroe E.A."/>
            <person name="Podell S."/>
            <person name="Glukhov E."/>
            <person name="Allen E."/>
            <person name="Gerwick W.H."/>
            <person name="Gerwick L."/>
        </authorList>
    </citation>
    <scope>NUCLEOTIDE SEQUENCE [LARGE SCALE GENOMIC DNA]</scope>
    <source>
        <strain evidence="2">JHB</strain>
    </source>
</reference>
<sequence>MGLRSLVQLWNILKFQLNEYQPNNNRILESNEPKFKEILTKRIQIVDNCLYTINDCMNSLNNIVDHQGTAQLSSEQINDLRNQLIHLTEELRQLR</sequence>
<protein>
    <submittedName>
        <fullName evidence="1">Uncharacterized protein</fullName>
    </submittedName>
</protein>
<organism evidence="1 2">
    <name type="scientific">Moorena producens (strain JHB)</name>
    <dbReference type="NCBI Taxonomy" id="1454205"/>
    <lineage>
        <taxon>Bacteria</taxon>
        <taxon>Bacillati</taxon>
        <taxon>Cyanobacteriota</taxon>
        <taxon>Cyanophyceae</taxon>
        <taxon>Coleofasciculales</taxon>
        <taxon>Coleofasciculaceae</taxon>
        <taxon>Moorena</taxon>
    </lineage>
</organism>
<dbReference type="AlphaFoldDB" id="A0A1D9FWW1"/>
<dbReference type="EMBL" id="CP017708">
    <property type="protein sequence ID" value="AOY79856.1"/>
    <property type="molecule type" value="Genomic_DNA"/>
</dbReference>
<proteinExistence type="predicted"/>
<evidence type="ECO:0000313" key="2">
    <source>
        <dbReference type="Proteomes" id="UP000176944"/>
    </source>
</evidence>
<accession>A0A1D9FWW1</accession>
<gene>
    <name evidence="1" type="ORF">BJP36_07850</name>
</gene>
<dbReference type="Proteomes" id="UP000176944">
    <property type="component" value="Chromosome"/>
</dbReference>
<evidence type="ECO:0000313" key="1">
    <source>
        <dbReference type="EMBL" id="AOY79856.1"/>
    </source>
</evidence>